<comment type="caution">
    <text evidence="1">The sequence shown here is derived from an EMBL/GenBank/DDBJ whole genome shotgun (WGS) entry which is preliminary data.</text>
</comment>
<dbReference type="Proteomes" id="UP001497535">
    <property type="component" value="Unassembled WGS sequence"/>
</dbReference>
<reference evidence="1" key="1">
    <citation type="submission" date="2023-11" db="EMBL/GenBank/DDBJ databases">
        <authorList>
            <person name="Poullet M."/>
        </authorList>
    </citation>
    <scope>NUCLEOTIDE SEQUENCE</scope>
    <source>
        <strain evidence="1">E1834</strain>
    </source>
</reference>
<evidence type="ECO:0000313" key="1">
    <source>
        <dbReference type="EMBL" id="CAK5084694.1"/>
    </source>
</evidence>
<gene>
    <name evidence="1" type="ORF">MENTE1834_LOCUS32095</name>
</gene>
<keyword evidence="2" id="KW-1185">Reference proteome</keyword>
<protein>
    <submittedName>
        <fullName evidence="1">Uncharacterized protein</fullName>
    </submittedName>
</protein>
<organism evidence="1 2">
    <name type="scientific">Meloidogyne enterolobii</name>
    <name type="common">Root-knot nematode worm</name>
    <name type="synonym">Meloidogyne mayaguensis</name>
    <dbReference type="NCBI Taxonomy" id="390850"/>
    <lineage>
        <taxon>Eukaryota</taxon>
        <taxon>Metazoa</taxon>
        <taxon>Ecdysozoa</taxon>
        <taxon>Nematoda</taxon>
        <taxon>Chromadorea</taxon>
        <taxon>Rhabditida</taxon>
        <taxon>Tylenchina</taxon>
        <taxon>Tylenchomorpha</taxon>
        <taxon>Tylenchoidea</taxon>
        <taxon>Meloidogynidae</taxon>
        <taxon>Meloidogyninae</taxon>
        <taxon>Meloidogyne</taxon>
    </lineage>
</organism>
<proteinExistence type="predicted"/>
<dbReference type="EMBL" id="CAVMJV010000054">
    <property type="protein sequence ID" value="CAK5084694.1"/>
    <property type="molecule type" value="Genomic_DNA"/>
</dbReference>
<accession>A0ACB0ZZU8</accession>
<name>A0ACB0ZZU8_MELEN</name>
<evidence type="ECO:0000313" key="2">
    <source>
        <dbReference type="Proteomes" id="UP001497535"/>
    </source>
</evidence>
<sequence length="169" mass="20898">MFNKSKYKKEYYQKNKEKLNEYKRNYKKINREKISQQSKIYREKNNERIQKNKKIYYQNNKEKLNEYQRKYRQEKKNVKSADDDRTKFVNPQPVDFTNLVNLSIVCEMEGNLFNQEEEKLNNDKEKYDQIEVEEPNKIIEDDTNNKELKKKIYSFDLNKMPEDEELEDH</sequence>